<keyword evidence="4" id="KW-1185">Reference proteome</keyword>
<feature type="compositionally biased region" description="Basic and acidic residues" evidence="2">
    <location>
        <begin position="1"/>
        <end position="21"/>
    </location>
</feature>
<comment type="caution">
    <text evidence="3">The sequence shown here is derived from an EMBL/GenBank/DDBJ whole genome shotgun (WGS) entry which is preliminary data.</text>
</comment>
<proteinExistence type="predicted"/>
<sequence>MKQSYEKEEKSTEKEDKEEGKGIVTKQSVSEKEEHETVEEEEKKTSKTEKREEKTEEEISLTQKERLLLVFLNFIQQNKIRSEITGFQIKDFFEVIFPDVEVDEIYANLREQGFLSGRKDTKEFYVEREGRKKADNFQDQMEEIFEKVSVQVKKETEGNELLRRLLWLAYQDKYGFRDYFPEVREKLKTEEEIAAFFFNSDDFLKYPEIEKTLRRLRKEEKETLQEKLRKFSEDPDFLKALAIIRPEKLLKELEIEAENTVHRNFRKILSHYMEDSKVGDVLSKLALLGITESKNTFNLDIDTILEEKLEKIKEWLRFDGRELEKRAKNNWNILLDLKSATNGYSVRKPEEFIKWGSFIPSKDGLLVRSELGNIWEKVKSEVEGKLTNKVKEIDNVVTAPFFNSEEVEDLEDKIIVTLHARDSWSNQYHYPAFVQGSLENASEKSRNLLAENIVLVISPKELGFKESESYAASGKASLLESPDQNKEYNALGETTGLDKVKDKFTECSWIKVEDDTVVKRAKEIIEEEKIPKISFDEALNEISELGEVYVETLYILSDKCTGKTAIGKNYYSEDQMWMDAWNNLKPRYPSLKKEDTEEIRGKLERIMKKKAETNLLRLSKEEIYERFEGELRDLILNRISNLDIESRRAIYTFLKYPPEHAGYLKGEYGNYLERFGLTYQMLFGKKFEEVLPDLLKKIGLVTEGTWVTAKGRTRGKDYNFFAGLDRIKQEILDKLDLEIEEPSLEEFKKKYKDNVPEVVGADFLLQQGGIVERGGFRDALLFLSSKAWMEFNDFEGIISPKQRERIMVNPLIKDELEDWVQETKRNLLPDRDAVKNLLKSADIIDFRLEYDEEKGVHVGHVMTEKEEKINVIVLPWYLPDYSSYLGKNNLIIMERCPNKIKNHLKDLEYKNVLLLSLEKGEFEVFSNLPASKFTESVIESFENRFDLRKKEVEATEEVTERPKEKSAEAMPEPEGATHPSLEDPFDKIIESKNKNFPADLIGDRPIVILLHDFQDDDFGTSVQIICRELFRELKGGRPRPKILEKKRDVEEELMAENRVHFIDESNDEFFRGSLSNTKIGVDDRVNWGKVGKRLKELYAQGFGFIIFQLPTQSVSKFKDKLEEETDTQTPQIFELEPKIAGEKLIDLSGSEPREVDLIDLKWRLSTELWGRVLEEEGVSSGNRFDEFFSAGENRFWRMLKDYENQPIRRENKKRLPKNLVNRSPEFEDDRENKESHTLHYTL</sequence>
<keyword evidence="1" id="KW-0175">Coiled coil</keyword>
<feature type="compositionally biased region" description="Basic and acidic residues" evidence="2">
    <location>
        <begin position="1230"/>
        <end position="1242"/>
    </location>
</feature>
<gene>
    <name evidence="3" type="ORF">AKJ41_04295</name>
</gene>
<feature type="compositionally biased region" description="Basic and acidic residues" evidence="2">
    <location>
        <begin position="29"/>
        <end position="54"/>
    </location>
</feature>
<protein>
    <submittedName>
        <fullName evidence="3">Uncharacterized protein</fullName>
    </submittedName>
</protein>
<dbReference type="AlphaFoldDB" id="A0A133V150"/>
<feature type="region of interest" description="Disordered" evidence="2">
    <location>
        <begin position="952"/>
        <end position="983"/>
    </location>
</feature>
<name>A0A133V150_9EURY</name>
<feature type="coiled-coil region" evidence="1">
    <location>
        <begin position="206"/>
        <end position="234"/>
    </location>
</feature>
<feature type="region of interest" description="Disordered" evidence="2">
    <location>
        <begin position="1"/>
        <end position="57"/>
    </location>
</feature>
<feature type="compositionally biased region" description="Basic and acidic residues" evidence="2">
    <location>
        <begin position="952"/>
        <end position="967"/>
    </location>
</feature>
<evidence type="ECO:0000256" key="2">
    <source>
        <dbReference type="SAM" id="MobiDB-lite"/>
    </source>
</evidence>
<organism evidence="3 4">
    <name type="scientific">candidate division MSBL1 archaeon SCGC-AAA259O05</name>
    <dbReference type="NCBI Taxonomy" id="1698271"/>
    <lineage>
        <taxon>Archaea</taxon>
        <taxon>Methanobacteriati</taxon>
        <taxon>Methanobacteriota</taxon>
        <taxon>candidate division MSBL1</taxon>
    </lineage>
</organism>
<accession>A0A133V150</accession>
<evidence type="ECO:0000313" key="3">
    <source>
        <dbReference type="EMBL" id="KXB00180.1"/>
    </source>
</evidence>
<reference evidence="3 4" key="1">
    <citation type="journal article" date="2016" name="Sci. Rep.">
        <title>Metabolic traits of an uncultured archaeal lineage -MSBL1- from brine pools of the Red Sea.</title>
        <authorList>
            <person name="Mwirichia R."/>
            <person name="Alam I."/>
            <person name="Rashid M."/>
            <person name="Vinu M."/>
            <person name="Ba-Alawi W."/>
            <person name="Anthony Kamau A."/>
            <person name="Kamanda Ngugi D."/>
            <person name="Goker M."/>
            <person name="Klenk H.P."/>
            <person name="Bajic V."/>
            <person name="Stingl U."/>
        </authorList>
    </citation>
    <scope>NUCLEOTIDE SEQUENCE [LARGE SCALE GENOMIC DNA]</scope>
    <source>
        <strain evidence="3">SCGC-AAA259O05</strain>
    </source>
</reference>
<evidence type="ECO:0000256" key="1">
    <source>
        <dbReference type="SAM" id="Coils"/>
    </source>
</evidence>
<evidence type="ECO:0000313" key="4">
    <source>
        <dbReference type="Proteomes" id="UP000070344"/>
    </source>
</evidence>
<dbReference type="Proteomes" id="UP000070344">
    <property type="component" value="Unassembled WGS sequence"/>
</dbReference>
<dbReference type="EMBL" id="LHXV01000055">
    <property type="protein sequence ID" value="KXB00180.1"/>
    <property type="molecule type" value="Genomic_DNA"/>
</dbReference>
<feature type="region of interest" description="Disordered" evidence="2">
    <location>
        <begin position="1213"/>
        <end position="1242"/>
    </location>
</feature>